<protein>
    <submittedName>
        <fullName evidence="2">Uncharacterized conserved protein YdeI, YjbR/CyaY-like superfamily, DUF1801 family</fullName>
    </submittedName>
</protein>
<name>A0A1M5TAH2_9FLAO</name>
<keyword evidence="4" id="KW-1185">Reference proteome</keyword>
<reference evidence="3" key="1">
    <citation type="submission" date="2016-11" db="EMBL/GenBank/DDBJ databases">
        <authorList>
            <person name="Varghese N."/>
            <person name="Submissions S."/>
        </authorList>
    </citation>
    <scope>NUCLEOTIDE SEQUENCE [LARGE SCALE GENOMIC DNA]</scope>
    <source>
        <strain evidence="3">DSM 19859</strain>
    </source>
</reference>
<gene>
    <name evidence="1" type="ORF">DSM01_2186</name>
    <name evidence="2" type="ORF">SAMN04487999_0288</name>
</gene>
<dbReference type="EMBL" id="QOVN01000004">
    <property type="protein sequence ID" value="RXG28725.1"/>
    <property type="molecule type" value="Genomic_DNA"/>
</dbReference>
<organism evidence="2 3">
    <name type="scientific">Leeuwenhoekiella palythoae</name>
    <dbReference type="NCBI Taxonomy" id="573501"/>
    <lineage>
        <taxon>Bacteria</taxon>
        <taxon>Pseudomonadati</taxon>
        <taxon>Bacteroidota</taxon>
        <taxon>Flavobacteriia</taxon>
        <taxon>Flavobacteriales</taxon>
        <taxon>Flavobacteriaceae</taxon>
        <taxon>Leeuwenhoekiella</taxon>
    </lineage>
</organism>
<dbReference type="STRING" id="573501.SAMN04487999_0288"/>
<dbReference type="EMBL" id="FQXT01000001">
    <property type="protein sequence ID" value="SHH47610.1"/>
    <property type="molecule type" value="Genomic_DNA"/>
</dbReference>
<dbReference type="Pfam" id="PF13376">
    <property type="entry name" value="OmdA"/>
    <property type="match status" value="1"/>
</dbReference>
<evidence type="ECO:0000313" key="1">
    <source>
        <dbReference type="EMBL" id="RXG28725.1"/>
    </source>
</evidence>
<dbReference type="RefSeq" id="WP_072979584.1">
    <property type="nucleotide sequence ID" value="NZ_FQXT01000001.1"/>
</dbReference>
<reference evidence="2" key="2">
    <citation type="submission" date="2016-11" db="EMBL/GenBank/DDBJ databases">
        <authorList>
            <person name="Jaros S."/>
            <person name="Januszkiewicz K."/>
            <person name="Wedrychowicz H."/>
        </authorList>
    </citation>
    <scope>NUCLEOTIDE SEQUENCE [LARGE SCALE GENOMIC DNA]</scope>
    <source>
        <strain evidence="2">DSM 19859</strain>
    </source>
</reference>
<proteinExistence type="predicted"/>
<dbReference type="Proteomes" id="UP000290037">
    <property type="component" value="Unassembled WGS sequence"/>
</dbReference>
<reference evidence="1 4" key="3">
    <citation type="submission" date="2018-07" db="EMBL/GenBank/DDBJ databases">
        <title>Leeuwenhoekiella genomics.</title>
        <authorList>
            <person name="Tahon G."/>
            <person name="Willems A."/>
        </authorList>
    </citation>
    <scope>NUCLEOTIDE SEQUENCE [LARGE SCALE GENOMIC DNA]</scope>
    <source>
        <strain evidence="1 4">LMG 24856</strain>
    </source>
</reference>
<accession>A0A1M5TAH2</accession>
<sequence length="191" mass="22680">MTKPKRPLLYFKNAEEWRAWLHENHESDTGVDLVFYKVTSQQPSMRWEEAVQVAICYGWIDSTVRKIDEDRRKQYFCKRNAKSVWSAVNKAYIEQLVQDGLMHKSGHKSIEIAKENGSWTALDDVENGIIPEDLQEAFNNIPKAFENYENFARGYRKSYLYWLNQAKREATRQKRIEQIITLCEQNLKQRL</sequence>
<dbReference type="Proteomes" id="UP000184240">
    <property type="component" value="Unassembled WGS sequence"/>
</dbReference>
<dbReference type="AlphaFoldDB" id="A0A1M5TAH2"/>
<evidence type="ECO:0000313" key="4">
    <source>
        <dbReference type="Proteomes" id="UP000290037"/>
    </source>
</evidence>
<evidence type="ECO:0000313" key="3">
    <source>
        <dbReference type="Proteomes" id="UP000184240"/>
    </source>
</evidence>
<dbReference type="OrthoDB" id="9796999at2"/>
<evidence type="ECO:0000313" key="2">
    <source>
        <dbReference type="EMBL" id="SHH47610.1"/>
    </source>
</evidence>